<organism evidence="1 2">
    <name type="scientific">Apiospora aurea</name>
    <dbReference type="NCBI Taxonomy" id="335848"/>
    <lineage>
        <taxon>Eukaryota</taxon>
        <taxon>Fungi</taxon>
        <taxon>Dikarya</taxon>
        <taxon>Ascomycota</taxon>
        <taxon>Pezizomycotina</taxon>
        <taxon>Sordariomycetes</taxon>
        <taxon>Xylariomycetidae</taxon>
        <taxon>Amphisphaeriales</taxon>
        <taxon>Apiosporaceae</taxon>
        <taxon>Apiospora</taxon>
    </lineage>
</organism>
<sequence length="93" mass="10469">MESSESLRRQLLLMLTDQTGTIDQDKESKRQKDILLEAVVSTTEVAAVEDSVAGLDPGDEPIDDGLVDIIDRWPLQRNDEEVFVDRDDPNIDE</sequence>
<name>A0ABR1QFP6_9PEZI</name>
<evidence type="ECO:0000313" key="1">
    <source>
        <dbReference type="EMBL" id="KAK7952683.1"/>
    </source>
</evidence>
<gene>
    <name evidence="1" type="ORF">PG986_008411</name>
</gene>
<dbReference type="Proteomes" id="UP001391051">
    <property type="component" value="Unassembled WGS sequence"/>
</dbReference>
<dbReference type="EMBL" id="JAQQWE010000005">
    <property type="protein sequence ID" value="KAK7952683.1"/>
    <property type="molecule type" value="Genomic_DNA"/>
</dbReference>
<keyword evidence="2" id="KW-1185">Reference proteome</keyword>
<protein>
    <submittedName>
        <fullName evidence="1">Uncharacterized protein</fullName>
    </submittedName>
</protein>
<reference evidence="1 2" key="1">
    <citation type="submission" date="2023-01" db="EMBL/GenBank/DDBJ databases">
        <title>Analysis of 21 Apiospora genomes using comparative genomics revels a genus with tremendous synthesis potential of carbohydrate active enzymes and secondary metabolites.</title>
        <authorList>
            <person name="Sorensen T."/>
        </authorList>
    </citation>
    <scope>NUCLEOTIDE SEQUENCE [LARGE SCALE GENOMIC DNA]</scope>
    <source>
        <strain evidence="1 2">CBS 24483</strain>
    </source>
</reference>
<dbReference type="GeneID" id="92077695"/>
<proteinExistence type="predicted"/>
<evidence type="ECO:0000313" key="2">
    <source>
        <dbReference type="Proteomes" id="UP001391051"/>
    </source>
</evidence>
<comment type="caution">
    <text evidence="1">The sequence shown here is derived from an EMBL/GenBank/DDBJ whole genome shotgun (WGS) entry which is preliminary data.</text>
</comment>
<dbReference type="RefSeq" id="XP_066700745.1">
    <property type="nucleotide sequence ID" value="XM_066844633.1"/>
</dbReference>
<accession>A0ABR1QFP6</accession>